<accession>A0ABR0IP47</accession>
<proteinExistence type="predicted"/>
<evidence type="ECO:0000313" key="3">
    <source>
        <dbReference type="Proteomes" id="UP001323617"/>
    </source>
</evidence>
<dbReference type="GeneID" id="87960458"/>
<keyword evidence="3" id="KW-1185">Reference proteome</keyword>
<evidence type="ECO:0000313" key="2">
    <source>
        <dbReference type="EMBL" id="KAK4682172.1"/>
    </source>
</evidence>
<protein>
    <submittedName>
        <fullName evidence="2">Uncharacterized protein</fullName>
    </submittedName>
</protein>
<sequence length="125" mass="13702">MLAVEKPLLSISSVSWQRQRGPQLLATVFSPFANHVAIQLRVKVFGISAKAKLYRSSLGTTFNPSGLRSIIEEHLHPCGEGEEPIFGNHNLVLNLYLPCRLEENGSANTDNPHAVQRRTSNGGVV</sequence>
<organism evidence="2 3">
    <name type="scientific">Podospora pseudoanserina</name>
    <dbReference type="NCBI Taxonomy" id="2609844"/>
    <lineage>
        <taxon>Eukaryota</taxon>
        <taxon>Fungi</taxon>
        <taxon>Dikarya</taxon>
        <taxon>Ascomycota</taxon>
        <taxon>Pezizomycotina</taxon>
        <taxon>Sordariomycetes</taxon>
        <taxon>Sordariomycetidae</taxon>
        <taxon>Sordariales</taxon>
        <taxon>Podosporaceae</taxon>
        <taxon>Podospora</taxon>
    </lineage>
</organism>
<dbReference type="RefSeq" id="XP_062805642.1">
    <property type="nucleotide sequence ID" value="XM_062939989.1"/>
</dbReference>
<dbReference type="EMBL" id="JAFFHC010000001">
    <property type="protein sequence ID" value="KAK4682172.1"/>
    <property type="molecule type" value="Genomic_DNA"/>
</dbReference>
<comment type="caution">
    <text evidence="2">The sequence shown here is derived from an EMBL/GenBank/DDBJ whole genome shotgun (WGS) entry which is preliminary data.</text>
</comment>
<reference evidence="2 3" key="1">
    <citation type="journal article" date="2023" name="bioRxiv">
        <title>High-quality genome assemblies of four members of thePodospora anserinaspecies complex.</title>
        <authorList>
            <person name="Ament-Velasquez S.L."/>
            <person name="Vogan A.A."/>
            <person name="Wallerman O."/>
            <person name="Hartmann F."/>
            <person name="Gautier V."/>
            <person name="Silar P."/>
            <person name="Giraud T."/>
            <person name="Johannesson H."/>
        </authorList>
    </citation>
    <scope>NUCLEOTIDE SEQUENCE [LARGE SCALE GENOMIC DNA]</scope>
    <source>
        <strain evidence="2 3">CBS 124.78</strain>
    </source>
</reference>
<name>A0ABR0IP47_9PEZI</name>
<feature type="region of interest" description="Disordered" evidence="1">
    <location>
        <begin position="106"/>
        <end position="125"/>
    </location>
</feature>
<gene>
    <name evidence="2" type="ORF">QC764_0016410</name>
</gene>
<dbReference type="Proteomes" id="UP001323617">
    <property type="component" value="Unassembled WGS sequence"/>
</dbReference>
<evidence type="ECO:0000256" key="1">
    <source>
        <dbReference type="SAM" id="MobiDB-lite"/>
    </source>
</evidence>